<feature type="transmembrane region" description="Helical" evidence="1">
    <location>
        <begin position="24"/>
        <end position="50"/>
    </location>
</feature>
<dbReference type="EMBL" id="JACHHZ010000001">
    <property type="protein sequence ID" value="MBB6091820.1"/>
    <property type="molecule type" value="Genomic_DNA"/>
</dbReference>
<evidence type="ECO:0000256" key="1">
    <source>
        <dbReference type="SAM" id="Phobius"/>
    </source>
</evidence>
<dbReference type="RefSeq" id="WP_184329594.1">
    <property type="nucleotide sequence ID" value="NZ_JACHHZ010000001.1"/>
</dbReference>
<feature type="domain" description="DUF2062" evidence="2">
    <location>
        <begin position="2"/>
        <end position="136"/>
    </location>
</feature>
<keyword evidence="1" id="KW-0812">Transmembrane</keyword>
<dbReference type="Pfam" id="PF09835">
    <property type="entry name" value="DUF2062"/>
    <property type="match status" value="1"/>
</dbReference>
<organism evidence="3 4">
    <name type="scientific">Povalibacter uvarum</name>
    <dbReference type="NCBI Taxonomy" id="732238"/>
    <lineage>
        <taxon>Bacteria</taxon>
        <taxon>Pseudomonadati</taxon>
        <taxon>Pseudomonadota</taxon>
        <taxon>Gammaproteobacteria</taxon>
        <taxon>Steroidobacterales</taxon>
        <taxon>Steroidobacteraceae</taxon>
        <taxon>Povalibacter</taxon>
    </lineage>
</organism>
<feature type="transmembrane region" description="Helical" evidence="1">
    <location>
        <begin position="111"/>
        <end position="140"/>
    </location>
</feature>
<keyword evidence="1" id="KW-0472">Membrane</keyword>
<reference evidence="3 4" key="1">
    <citation type="submission" date="2020-08" db="EMBL/GenBank/DDBJ databases">
        <title>Genomic Encyclopedia of Type Strains, Phase IV (KMG-IV): sequencing the most valuable type-strain genomes for metagenomic binning, comparative biology and taxonomic classification.</title>
        <authorList>
            <person name="Goeker M."/>
        </authorList>
    </citation>
    <scope>NUCLEOTIDE SEQUENCE [LARGE SCALE GENOMIC DNA]</scope>
    <source>
        <strain evidence="3 4">DSM 26723</strain>
    </source>
</reference>
<name>A0A841HHM7_9GAMM</name>
<dbReference type="PANTHER" id="PTHR40547">
    <property type="entry name" value="SLL0298 PROTEIN"/>
    <property type="match status" value="1"/>
</dbReference>
<feature type="transmembrane region" description="Helical" evidence="1">
    <location>
        <begin position="62"/>
        <end position="86"/>
    </location>
</feature>
<gene>
    <name evidence="3" type="ORF">HNQ60_000666</name>
</gene>
<dbReference type="InterPro" id="IPR018639">
    <property type="entry name" value="DUF2062"/>
</dbReference>
<keyword evidence="1" id="KW-1133">Transmembrane helix</keyword>
<accession>A0A841HHM7</accession>
<dbReference type="AlphaFoldDB" id="A0A841HHM7"/>
<dbReference type="Proteomes" id="UP000588068">
    <property type="component" value="Unassembled WGS sequence"/>
</dbReference>
<dbReference type="PANTHER" id="PTHR40547:SF1">
    <property type="entry name" value="SLL0298 PROTEIN"/>
    <property type="match status" value="1"/>
</dbReference>
<protein>
    <recommendedName>
        <fullName evidence="2">DUF2062 domain-containing protein</fullName>
    </recommendedName>
</protein>
<evidence type="ECO:0000313" key="3">
    <source>
        <dbReference type="EMBL" id="MBB6091820.1"/>
    </source>
</evidence>
<evidence type="ECO:0000313" key="4">
    <source>
        <dbReference type="Proteomes" id="UP000588068"/>
    </source>
</evidence>
<sequence length="156" mass="17720">MRPFRLLLEHPVYWSLNRKHVTRAFALGLFLAFLPLPIHMLLAAILALTLRLNVPAAIMGTLLTNPLTIVPLYVFAYLVGCTLLGLDPQPMHFELSWDWLSTELLPIWKPFLLGCLVMGTLTALAGYILLGGIWHLGLVLKYHERKGTRREPDQRL</sequence>
<proteinExistence type="predicted"/>
<comment type="caution">
    <text evidence="3">The sequence shown here is derived from an EMBL/GenBank/DDBJ whole genome shotgun (WGS) entry which is preliminary data.</text>
</comment>
<evidence type="ECO:0000259" key="2">
    <source>
        <dbReference type="Pfam" id="PF09835"/>
    </source>
</evidence>
<keyword evidence="4" id="KW-1185">Reference proteome</keyword>